<dbReference type="Pfam" id="PF06232">
    <property type="entry name" value="ATS3"/>
    <property type="match status" value="1"/>
</dbReference>
<name>A9NU25_PICSI</name>
<accession>A9NU25</accession>
<proteinExistence type="evidence at transcript level"/>
<dbReference type="PANTHER" id="PTHR31718">
    <property type="entry name" value="PLAT DOMAIN-CONTAINING PROTEIN"/>
    <property type="match status" value="1"/>
</dbReference>
<dbReference type="InterPro" id="IPR036392">
    <property type="entry name" value="PLAT/LH2_dom_sf"/>
</dbReference>
<dbReference type="InterPro" id="IPR001024">
    <property type="entry name" value="PLAT/LH2_dom"/>
</dbReference>
<evidence type="ECO:0000256" key="2">
    <source>
        <dbReference type="SAM" id="SignalP"/>
    </source>
</evidence>
<dbReference type="InterPro" id="IPR010417">
    <property type="entry name" value="Embryo-specific_ATS3"/>
</dbReference>
<dbReference type="CDD" id="cd01754">
    <property type="entry name" value="PLAT_plant_stress"/>
    <property type="match status" value="1"/>
</dbReference>
<sequence length="169" mass="18475">MAPQKMILLVFCLLSAAIAYGDSTDSAGNCVYTVYIRTGSIWKAGTDSNISLALLNPLGGEVFIDNLEAWGGLMGPSYDYFERGNLDIFSGRGPCLESPPCRMVLASDGTGPHHGWYCNYVEVTYSGPHMSCNQKLFTVEQWLATDTAPYDLTAVNDQCSYDQPTISQF</sequence>
<protein>
    <recommendedName>
        <fullName evidence="3">PLAT domain-containing protein</fullName>
    </recommendedName>
</protein>
<dbReference type="PROSITE" id="PS50095">
    <property type="entry name" value="PLAT"/>
    <property type="match status" value="1"/>
</dbReference>
<dbReference type="AlphaFoldDB" id="A9NU25"/>
<organism evidence="4">
    <name type="scientific">Picea sitchensis</name>
    <name type="common">Sitka spruce</name>
    <name type="synonym">Pinus sitchensis</name>
    <dbReference type="NCBI Taxonomy" id="3332"/>
    <lineage>
        <taxon>Eukaryota</taxon>
        <taxon>Viridiplantae</taxon>
        <taxon>Streptophyta</taxon>
        <taxon>Embryophyta</taxon>
        <taxon>Tracheophyta</taxon>
        <taxon>Spermatophyta</taxon>
        <taxon>Pinopsida</taxon>
        <taxon>Pinidae</taxon>
        <taxon>Conifers I</taxon>
        <taxon>Pinales</taxon>
        <taxon>Pinaceae</taxon>
        <taxon>Picea</taxon>
    </lineage>
</organism>
<feature type="domain" description="PLAT" evidence="3">
    <location>
        <begin position="30"/>
        <end position="157"/>
    </location>
</feature>
<evidence type="ECO:0000313" key="4">
    <source>
        <dbReference type="EMBL" id="ABK24136.1"/>
    </source>
</evidence>
<comment type="caution">
    <text evidence="1">Lacks conserved residue(s) required for the propagation of feature annotation.</text>
</comment>
<feature type="chain" id="PRO_5002739121" description="PLAT domain-containing protein" evidence="2">
    <location>
        <begin position="22"/>
        <end position="169"/>
    </location>
</feature>
<dbReference type="EMBL" id="EF084827">
    <property type="protein sequence ID" value="ABK24136.1"/>
    <property type="molecule type" value="mRNA"/>
</dbReference>
<feature type="signal peptide" evidence="2">
    <location>
        <begin position="1"/>
        <end position="21"/>
    </location>
</feature>
<dbReference type="Gene3D" id="2.60.60.20">
    <property type="entry name" value="PLAT/LH2 domain"/>
    <property type="match status" value="1"/>
</dbReference>
<dbReference type="PANTHER" id="PTHR31718:SF0">
    <property type="entry name" value="PLAT DOMAIN-CONTAINING PROTEIN 2"/>
    <property type="match status" value="1"/>
</dbReference>
<dbReference type="SUPFAM" id="SSF49723">
    <property type="entry name" value="Lipase/lipooxygenase domain (PLAT/LH2 domain)"/>
    <property type="match status" value="1"/>
</dbReference>
<reference evidence="4" key="1">
    <citation type="journal article" date="2008" name="BMC Genomics">
        <title>A conifer genomics resource of 200,000 spruce (Picea spp.) ESTs and 6,464 high-quality, sequence-finished full-length cDNAs for Sitka spruce (Picea sitchensis).</title>
        <authorList>
            <person name="Ralph S.G."/>
            <person name="Chun H.J."/>
            <person name="Kolosova N."/>
            <person name="Cooper D."/>
            <person name="Oddy C."/>
            <person name="Ritland C.E."/>
            <person name="Kirkpatrick R."/>
            <person name="Moore R."/>
            <person name="Barber S."/>
            <person name="Holt R.A."/>
            <person name="Jones S.J."/>
            <person name="Marra M.A."/>
            <person name="Douglas C.J."/>
            <person name="Ritland K."/>
            <person name="Bohlmann J."/>
        </authorList>
    </citation>
    <scope>NUCLEOTIDE SEQUENCE</scope>
    <source>
        <tissue evidence="4">Bark</tissue>
    </source>
</reference>
<evidence type="ECO:0000256" key="1">
    <source>
        <dbReference type="PROSITE-ProRule" id="PRU00152"/>
    </source>
</evidence>
<keyword evidence="2" id="KW-0732">Signal</keyword>
<evidence type="ECO:0000259" key="3">
    <source>
        <dbReference type="PROSITE" id="PS50095"/>
    </source>
</evidence>